<name>B8D667_DESA1</name>
<reference evidence="2 3" key="1">
    <citation type="journal article" date="2009" name="J. Bacteriol.">
        <title>Complete genome sequence of the anaerobic, protein-degrading hyperthermophilic crenarchaeon Desulfurococcus kamchatkensis.</title>
        <authorList>
            <person name="Ravin N.V."/>
            <person name="Mardanov A.V."/>
            <person name="Beletsky A.V."/>
            <person name="Kublanov I.V."/>
            <person name="Kolganova T.V."/>
            <person name="Lebedinsky A.V."/>
            <person name="Chernyh N.A."/>
            <person name="Bonch-Osmolovskaya E.A."/>
            <person name="Skryabin K.G."/>
        </authorList>
    </citation>
    <scope>NUCLEOTIDE SEQUENCE [LARGE SCALE GENOMIC DNA]</scope>
    <source>
        <strain evidence="3">DSM 18924 / JCM 16383 / VKM B-2413 / 1221n</strain>
    </source>
</reference>
<keyword evidence="1" id="KW-0812">Transmembrane</keyword>
<protein>
    <submittedName>
        <fullName evidence="2">Uncharacterized protein</fullName>
    </submittedName>
</protein>
<keyword evidence="1" id="KW-1133">Transmembrane helix</keyword>
<evidence type="ECO:0000313" key="3">
    <source>
        <dbReference type="Proteomes" id="UP000006903"/>
    </source>
</evidence>
<dbReference type="HOGENOM" id="CLU_896023_0_0_2"/>
<feature type="transmembrane region" description="Helical" evidence="1">
    <location>
        <begin position="127"/>
        <end position="150"/>
    </location>
</feature>
<dbReference type="EMBL" id="CP001140">
    <property type="protein sequence ID" value="ACL11598.1"/>
    <property type="molecule type" value="Genomic_DNA"/>
</dbReference>
<feature type="transmembrane region" description="Helical" evidence="1">
    <location>
        <begin position="7"/>
        <end position="29"/>
    </location>
</feature>
<dbReference type="eggNOG" id="arCOG10628">
    <property type="taxonomic scope" value="Archaea"/>
</dbReference>
<keyword evidence="1" id="KW-0472">Membrane</keyword>
<evidence type="ECO:0000256" key="1">
    <source>
        <dbReference type="SAM" id="Phobius"/>
    </source>
</evidence>
<dbReference type="AlphaFoldDB" id="B8D667"/>
<dbReference type="KEGG" id="dka:DKAM_1272"/>
<proteinExistence type="predicted"/>
<evidence type="ECO:0000313" key="2">
    <source>
        <dbReference type="EMBL" id="ACL11598.1"/>
    </source>
</evidence>
<accession>B8D667</accession>
<gene>
    <name evidence="2" type="ordered locus">DKAM_1272</name>
</gene>
<dbReference type="RefSeq" id="WP_012608939.1">
    <property type="nucleotide sequence ID" value="NC_011766.1"/>
</dbReference>
<feature type="transmembrane region" description="Helical" evidence="1">
    <location>
        <begin position="282"/>
        <end position="303"/>
    </location>
</feature>
<dbReference type="GeneID" id="7171335"/>
<dbReference type="Proteomes" id="UP000006903">
    <property type="component" value="Chromosome"/>
</dbReference>
<organism evidence="2 3">
    <name type="scientific">Desulfurococcus amylolyticus (strain DSM 18924 / JCM 16383 / VKM B-2413 / 1221n)</name>
    <name type="common">Desulfurococcus kamchatkensis</name>
    <dbReference type="NCBI Taxonomy" id="490899"/>
    <lineage>
        <taxon>Archaea</taxon>
        <taxon>Thermoproteota</taxon>
        <taxon>Thermoprotei</taxon>
        <taxon>Desulfurococcales</taxon>
        <taxon>Desulfurococcaceae</taxon>
        <taxon>Desulfurococcus</taxon>
    </lineage>
</organism>
<sequence length="310" mass="33418">MSIEVKISLPGLAGIILIIASITVGIYVFQMDSSLTYTWIVPLNSVQVIHLYFKQNIGLALVDVGKGSNYITVSSGAASTLTLLPASSSYAVITARGVSIYVETVNAIGTLIIVAAAWIAVRRRSGLKLAIIMTVLSMLAASNALAQIFYLNTGLGSGYSVNERGFSIPFSQLEPVVLGNETYRYSYVLRDTVNGVALVNLSIQVRDQYIPLIIVRAYNNQGSIDIPLSTSIPSGGPITYSAASYLSSGNLTIYVLSMGQLENTTLNYYKVEFQRISDSPPILVTLLPLITLVASFASCILLLRITMLRQ</sequence>
<feature type="transmembrane region" description="Helical" evidence="1">
    <location>
        <begin position="99"/>
        <end position="120"/>
    </location>
</feature>